<evidence type="ECO:0008006" key="3">
    <source>
        <dbReference type="Google" id="ProtNLM"/>
    </source>
</evidence>
<gene>
    <name evidence="1" type="ORF">SAMN05421541_1461</name>
</gene>
<dbReference type="Proteomes" id="UP000199645">
    <property type="component" value="Unassembled WGS sequence"/>
</dbReference>
<accession>A0A1I2NDR3</accession>
<evidence type="ECO:0000313" key="1">
    <source>
        <dbReference type="EMBL" id="SFG01882.1"/>
    </source>
</evidence>
<feature type="non-terminal residue" evidence="1">
    <location>
        <position position="626"/>
    </location>
</feature>
<keyword evidence="2" id="KW-1185">Reference proteome</keyword>
<dbReference type="AlphaFoldDB" id="A0A1I2NDR3"/>
<dbReference type="EMBL" id="FONV01000046">
    <property type="protein sequence ID" value="SFG01882.1"/>
    <property type="molecule type" value="Genomic_DNA"/>
</dbReference>
<dbReference type="STRING" id="35752.SAMN05421541_1461"/>
<proteinExistence type="predicted"/>
<protein>
    <recommendedName>
        <fullName evidence="3">Ig-like domain (Group 3)</fullName>
    </recommendedName>
</protein>
<name>A0A1I2NDR3_9ACTN</name>
<organism evidence="1 2">
    <name type="scientific">Actinoplanes philippinensis</name>
    <dbReference type="NCBI Taxonomy" id="35752"/>
    <lineage>
        <taxon>Bacteria</taxon>
        <taxon>Bacillati</taxon>
        <taxon>Actinomycetota</taxon>
        <taxon>Actinomycetes</taxon>
        <taxon>Micromonosporales</taxon>
        <taxon>Micromonosporaceae</taxon>
        <taxon>Actinoplanes</taxon>
    </lineage>
</organism>
<reference evidence="1 2" key="1">
    <citation type="submission" date="2016-10" db="EMBL/GenBank/DDBJ databases">
        <authorList>
            <person name="de Groot N.N."/>
        </authorList>
    </citation>
    <scope>NUCLEOTIDE SEQUENCE [LARGE SCALE GENOMIC DNA]</scope>
    <source>
        <strain evidence="1 2">DSM 43019</strain>
    </source>
</reference>
<sequence>MTSAVLAAPAVAAAAEPVLLSGATPRISGAVGTSFDVALSVTNAGGTPVTGVGVLLHTDWAFEPTEQFSNCDYRPDARARLCTFDQTLEPGKSYRLVLPYKVRSDTYAPGGAYGQFEWRAADTITHNSGDTPGTGGLLQLVQGDPLSGHEEGSFATTDLTVTGTNRPDLVAIGDEVSGAVGDLVEATVGLRNDGPAALDHSRSGEAAAEVEVTLPAGTSFVSAPGCHEAEEASHYLCGVGKSYLYLFTAGTTATWTFTLKVDKVVADAQGTVQVNPPCQCNRPADRDRSNDTTLLTVNPSTGSADQIAPVIAGTGLLAGKSAPADLVFYPAAADNVGVTELRATVNGTVEATCTLTGGCTVSLASLPTNTVATVTVYAADAAGNHTEKSARVRVDNVPPSATLSPAPGSSVPSGPVKITLTGVAADVWYIDAVEGDFRTGVSRDPWAYTWNAVAGATSPRFVLRDLAGNTTTLETGYTVTVDDQAPVIEQVDFVGAYSTNRLDTGAGWVGAVSTLKPTIHDDSAIVRTEWAVDGVVRSSAQTFSWDARTLTASTATVRLQVWDAAGNTSSKSFLVNVDKTGPAMVIAPGHNTLIRGTSYVTSVKAADPRGVATTNLAGRNGSATSV</sequence>
<evidence type="ECO:0000313" key="2">
    <source>
        <dbReference type="Proteomes" id="UP000199645"/>
    </source>
</evidence>